<evidence type="ECO:0000256" key="9">
    <source>
        <dbReference type="SAM" id="Coils"/>
    </source>
</evidence>
<keyword evidence="6" id="KW-0067">ATP-binding</keyword>
<dbReference type="SMART" id="SM00220">
    <property type="entry name" value="S_TKc"/>
    <property type="match status" value="1"/>
</dbReference>
<dbReference type="InterPro" id="IPR008271">
    <property type="entry name" value="Ser/Thr_kinase_AS"/>
</dbReference>
<feature type="domain" description="Protein kinase" evidence="10">
    <location>
        <begin position="59"/>
        <end position="311"/>
    </location>
</feature>
<gene>
    <name evidence="11" type="ORF">Vbra_20441</name>
</gene>
<dbReference type="PhylomeDB" id="A0A0G4EKH1"/>
<dbReference type="PROSITE" id="PS50011">
    <property type="entry name" value="PROTEIN_KINASE_DOM"/>
    <property type="match status" value="1"/>
</dbReference>
<accession>A0A0G4EKH1</accession>
<dbReference type="PANTHER" id="PTHR24363">
    <property type="entry name" value="SERINE/THREONINE PROTEIN KINASE"/>
    <property type="match status" value="1"/>
</dbReference>
<dbReference type="AlphaFoldDB" id="A0A0G4EKH1"/>
<dbReference type="EMBL" id="CDMY01000252">
    <property type="protein sequence ID" value="CEL97028.1"/>
    <property type="molecule type" value="Genomic_DNA"/>
</dbReference>
<dbReference type="Proteomes" id="UP000041254">
    <property type="component" value="Unassembled WGS sequence"/>
</dbReference>
<evidence type="ECO:0000256" key="2">
    <source>
        <dbReference type="ARBA" id="ARBA00022527"/>
    </source>
</evidence>
<evidence type="ECO:0000256" key="4">
    <source>
        <dbReference type="ARBA" id="ARBA00022741"/>
    </source>
</evidence>
<evidence type="ECO:0000256" key="1">
    <source>
        <dbReference type="ARBA" id="ARBA00012513"/>
    </source>
</evidence>
<feature type="coiled-coil region" evidence="9">
    <location>
        <begin position="297"/>
        <end position="331"/>
    </location>
</feature>
<keyword evidence="3" id="KW-0808">Transferase</keyword>
<name>A0A0G4EKH1_VITBC</name>
<proteinExistence type="predicted"/>
<dbReference type="InterPro" id="IPR000719">
    <property type="entry name" value="Prot_kinase_dom"/>
</dbReference>
<evidence type="ECO:0000256" key="6">
    <source>
        <dbReference type="ARBA" id="ARBA00022840"/>
    </source>
</evidence>
<dbReference type="Gene3D" id="3.30.200.20">
    <property type="entry name" value="Phosphorylase Kinase, domain 1"/>
    <property type="match status" value="1"/>
</dbReference>
<keyword evidence="9" id="KW-0175">Coiled coil</keyword>
<dbReference type="InParanoid" id="A0A0G4EKH1"/>
<dbReference type="PANTHER" id="PTHR24363:SF0">
    <property type="entry name" value="SERINE_THREONINE KINASE LIKE DOMAIN CONTAINING 1"/>
    <property type="match status" value="1"/>
</dbReference>
<comment type="catalytic activity">
    <reaction evidence="8">
        <text>L-seryl-[protein] + ATP = O-phospho-L-seryl-[protein] + ADP + H(+)</text>
        <dbReference type="Rhea" id="RHEA:17989"/>
        <dbReference type="Rhea" id="RHEA-COMP:9863"/>
        <dbReference type="Rhea" id="RHEA-COMP:11604"/>
        <dbReference type="ChEBI" id="CHEBI:15378"/>
        <dbReference type="ChEBI" id="CHEBI:29999"/>
        <dbReference type="ChEBI" id="CHEBI:30616"/>
        <dbReference type="ChEBI" id="CHEBI:83421"/>
        <dbReference type="ChEBI" id="CHEBI:456216"/>
        <dbReference type="EC" id="2.7.11.1"/>
    </reaction>
</comment>
<dbReference type="GO" id="GO:0004674">
    <property type="term" value="F:protein serine/threonine kinase activity"/>
    <property type="evidence" value="ECO:0007669"/>
    <property type="project" value="UniProtKB-KW"/>
</dbReference>
<dbReference type="Gene3D" id="1.10.510.10">
    <property type="entry name" value="Transferase(Phosphotransferase) domain 1"/>
    <property type="match status" value="1"/>
</dbReference>
<evidence type="ECO:0000256" key="5">
    <source>
        <dbReference type="ARBA" id="ARBA00022777"/>
    </source>
</evidence>
<dbReference type="STRING" id="1169540.A0A0G4EKH1"/>
<dbReference type="SUPFAM" id="SSF56112">
    <property type="entry name" value="Protein kinase-like (PK-like)"/>
    <property type="match status" value="1"/>
</dbReference>
<comment type="catalytic activity">
    <reaction evidence="7">
        <text>L-threonyl-[protein] + ATP = O-phospho-L-threonyl-[protein] + ADP + H(+)</text>
        <dbReference type="Rhea" id="RHEA:46608"/>
        <dbReference type="Rhea" id="RHEA-COMP:11060"/>
        <dbReference type="Rhea" id="RHEA-COMP:11605"/>
        <dbReference type="ChEBI" id="CHEBI:15378"/>
        <dbReference type="ChEBI" id="CHEBI:30013"/>
        <dbReference type="ChEBI" id="CHEBI:30616"/>
        <dbReference type="ChEBI" id="CHEBI:61977"/>
        <dbReference type="ChEBI" id="CHEBI:456216"/>
        <dbReference type="EC" id="2.7.11.1"/>
    </reaction>
</comment>
<reference evidence="11 12" key="1">
    <citation type="submission" date="2014-11" db="EMBL/GenBank/DDBJ databases">
        <authorList>
            <person name="Zhu J."/>
            <person name="Qi W."/>
            <person name="Song R."/>
        </authorList>
    </citation>
    <scope>NUCLEOTIDE SEQUENCE [LARGE SCALE GENOMIC DNA]</scope>
</reference>
<dbReference type="InterPro" id="IPR011009">
    <property type="entry name" value="Kinase-like_dom_sf"/>
</dbReference>
<evidence type="ECO:0000313" key="11">
    <source>
        <dbReference type="EMBL" id="CEL97028.1"/>
    </source>
</evidence>
<keyword evidence="12" id="KW-1185">Reference proteome</keyword>
<evidence type="ECO:0000256" key="8">
    <source>
        <dbReference type="ARBA" id="ARBA00048679"/>
    </source>
</evidence>
<dbReference type="PROSITE" id="PS00108">
    <property type="entry name" value="PROTEIN_KINASE_ST"/>
    <property type="match status" value="1"/>
</dbReference>
<evidence type="ECO:0000259" key="10">
    <source>
        <dbReference type="PROSITE" id="PS50011"/>
    </source>
</evidence>
<organism evidence="11 12">
    <name type="scientific">Vitrella brassicaformis (strain CCMP3155)</name>
    <dbReference type="NCBI Taxonomy" id="1169540"/>
    <lineage>
        <taxon>Eukaryota</taxon>
        <taxon>Sar</taxon>
        <taxon>Alveolata</taxon>
        <taxon>Colpodellida</taxon>
        <taxon>Vitrellaceae</taxon>
        <taxon>Vitrella</taxon>
    </lineage>
</organism>
<dbReference type="OrthoDB" id="425790at2759"/>
<evidence type="ECO:0000313" key="12">
    <source>
        <dbReference type="Proteomes" id="UP000041254"/>
    </source>
</evidence>
<protein>
    <recommendedName>
        <fullName evidence="1">non-specific serine/threonine protein kinase</fullName>
        <ecNumber evidence="1">2.7.11.1</ecNumber>
    </recommendedName>
</protein>
<evidence type="ECO:0000256" key="7">
    <source>
        <dbReference type="ARBA" id="ARBA00047899"/>
    </source>
</evidence>
<sequence length="525" mass="57940">MRGIRLQPALIQQPSVLTVDGPSRRRDVAAYRQPGNIALMILMAAGDAGVSEGERIGEYEVKAVLGRGPLDITYKAKVSADHPTIPGQTVAVKCVSLPNMPSWEAVGLIEREAGVLLNLSQPGIPAYVASFQQDNTTFCLAQKLAKGQTLEELMANGTRLDDSTIYTIAVRLLEVLRYIHTQEPPIIHRDIKPANIVVDQLAGDGLNVSLVDFGGVTTPGYTAPEQFSGVSSVQTDLYSVGATLLLLITGGREPSAFPTRRLRVDFASSLPDQWTPFMSSLVAVTKRLIQPAPEDRYASAEEALNDLQTRLNEANQRLKAATEAQHETQKRIVKNVGVYAPVTGSRVGISMDEEGLLKIRVPPSLLGFRYYLLDTFFGLCVGAAALKLTTYWASNWETLDNGRWVLPLLFIPAWAVGLRYLRYPLRAVAERTNLLIGPYTTDIRTYLFGVRRSRVVGSTADLYEPKIETLETVWARPYDPNPEALKLQQGIVNHLLALGLTDTERQLIKAQINLYLKEFNKSRNN</sequence>
<evidence type="ECO:0000256" key="3">
    <source>
        <dbReference type="ARBA" id="ARBA00022679"/>
    </source>
</evidence>
<dbReference type="GO" id="GO:0005524">
    <property type="term" value="F:ATP binding"/>
    <property type="evidence" value="ECO:0007669"/>
    <property type="project" value="UniProtKB-KW"/>
</dbReference>
<keyword evidence="4" id="KW-0547">Nucleotide-binding</keyword>
<keyword evidence="5" id="KW-0418">Kinase</keyword>
<dbReference type="Pfam" id="PF00069">
    <property type="entry name" value="Pkinase"/>
    <property type="match status" value="1"/>
</dbReference>
<dbReference type="EC" id="2.7.11.1" evidence="1"/>
<dbReference type="CDD" id="cd14014">
    <property type="entry name" value="STKc_PknB_like"/>
    <property type="match status" value="1"/>
</dbReference>
<keyword evidence="2" id="KW-0723">Serine/threonine-protein kinase</keyword>
<dbReference type="VEuPathDB" id="CryptoDB:Vbra_20441"/>